<dbReference type="RefSeq" id="WP_146652788.1">
    <property type="nucleotide sequence ID" value="NZ_CP012333.1"/>
</dbReference>
<protein>
    <recommendedName>
        <fullName evidence="3">DUF3501 family protein</fullName>
    </recommendedName>
</protein>
<proteinExistence type="predicted"/>
<dbReference type="OrthoDB" id="9780579at2"/>
<evidence type="ECO:0000313" key="1">
    <source>
        <dbReference type="EMBL" id="AKV01750.1"/>
    </source>
</evidence>
<dbReference type="STRING" id="1391654.AKJ09_08413"/>
<dbReference type="InterPro" id="IPR021890">
    <property type="entry name" value="DUF3501"/>
</dbReference>
<evidence type="ECO:0008006" key="3">
    <source>
        <dbReference type="Google" id="ProtNLM"/>
    </source>
</evidence>
<organism evidence="1 2">
    <name type="scientific">Labilithrix luteola</name>
    <dbReference type="NCBI Taxonomy" id="1391654"/>
    <lineage>
        <taxon>Bacteria</taxon>
        <taxon>Pseudomonadati</taxon>
        <taxon>Myxococcota</taxon>
        <taxon>Polyangia</taxon>
        <taxon>Polyangiales</taxon>
        <taxon>Labilitrichaceae</taxon>
        <taxon>Labilithrix</taxon>
    </lineage>
</organism>
<dbReference type="KEGG" id="llu:AKJ09_08413"/>
<name>A0A0K1Q8N8_9BACT</name>
<reference evidence="1 2" key="1">
    <citation type="submission" date="2015-08" db="EMBL/GenBank/DDBJ databases">
        <authorList>
            <person name="Babu N.S."/>
            <person name="Beckwith C.J."/>
            <person name="Beseler K.G."/>
            <person name="Brison A."/>
            <person name="Carone J.V."/>
            <person name="Caskin T.P."/>
            <person name="Diamond M."/>
            <person name="Durham M.E."/>
            <person name="Foxe J.M."/>
            <person name="Go M."/>
            <person name="Henderson B.A."/>
            <person name="Jones I.B."/>
            <person name="McGettigan J.A."/>
            <person name="Micheletti S.J."/>
            <person name="Nasrallah M.E."/>
            <person name="Ortiz D."/>
            <person name="Piller C.R."/>
            <person name="Privatt S.R."/>
            <person name="Schneider S.L."/>
            <person name="Sharp S."/>
            <person name="Smith T.C."/>
            <person name="Stanton J.D."/>
            <person name="Ullery H.E."/>
            <person name="Wilson R.J."/>
            <person name="Serrano M.G."/>
            <person name="Buck G."/>
            <person name="Lee V."/>
            <person name="Wang Y."/>
            <person name="Carvalho R."/>
            <person name="Voegtly L."/>
            <person name="Shi R."/>
            <person name="Duckworth R."/>
            <person name="Johnson A."/>
            <person name="Loviza R."/>
            <person name="Walstead R."/>
            <person name="Shah Z."/>
            <person name="Kiflezghi M."/>
            <person name="Wade K."/>
            <person name="Ball S.L."/>
            <person name="Bradley K.W."/>
            <person name="Asai D.J."/>
            <person name="Bowman C.A."/>
            <person name="Russell D.A."/>
            <person name="Pope W.H."/>
            <person name="Jacobs-Sera D."/>
            <person name="Hendrix R.W."/>
            <person name="Hatfull G.F."/>
        </authorList>
    </citation>
    <scope>NUCLEOTIDE SEQUENCE [LARGE SCALE GENOMIC DNA]</scope>
    <source>
        <strain evidence="1 2">DSM 27648</strain>
    </source>
</reference>
<gene>
    <name evidence="1" type="ORF">AKJ09_08413</name>
</gene>
<dbReference type="Pfam" id="PF12007">
    <property type="entry name" value="DUF3501"/>
    <property type="match status" value="1"/>
</dbReference>
<sequence>MKPVERGEVLGIAEYEPIRDRFRARVIEEKKRRRIGLGPHAMCVFENHDTVLLQIQEMIRTERISREDSVLHEIATYNQLVPGDNELSATIMIEIDEREPREKFLVEAKGLDRAFALVIDGERCPGMNDVEREHPDRTTAVHYLKFPLGEKAARALKAVLGKQRKADEVVVEVVADHPRYTARAKLPPAMVAELAQDLA</sequence>
<dbReference type="EMBL" id="CP012333">
    <property type="protein sequence ID" value="AKV01750.1"/>
    <property type="molecule type" value="Genomic_DNA"/>
</dbReference>
<dbReference type="AlphaFoldDB" id="A0A0K1Q8N8"/>
<dbReference type="Proteomes" id="UP000064967">
    <property type="component" value="Chromosome"/>
</dbReference>
<keyword evidence="2" id="KW-1185">Reference proteome</keyword>
<evidence type="ECO:0000313" key="2">
    <source>
        <dbReference type="Proteomes" id="UP000064967"/>
    </source>
</evidence>
<accession>A0A0K1Q8N8</accession>